<gene>
    <name evidence="4" type="primary">SRRD</name>
</gene>
<feature type="region of interest" description="Disordered" evidence="2">
    <location>
        <begin position="1"/>
        <end position="26"/>
    </location>
</feature>
<name>A0A8C4TA99_ERPCA</name>
<dbReference type="PANTHER" id="PTHR28626">
    <property type="entry name" value="SRR1-LIKE PROTEIN"/>
    <property type="match status" value="1"/>
</dbReference>
<evidence type="ECO:0000256" key="2">
    <source>
        <dbReference type="SAM" id="MobiDB-lite"/>
    </source>
</evidence>
<comment type="similarity">
    <text evidence="1">Belongs to the SRR1 family.</text>
</comment>
<dbReference type="AlphaFoldDB" id="A0A8C4TA99"/>
<evidence type="ECO:0000259" key="3">
    <source>
        <dbReference type="Pfam" id="PF07985"/>
    </source>
</evidence>
<dbReference type="InterPro" id="IPR012942">
    <property type="entry name" value="SRR1-like"/>
</dbReference>
<reference evidence="4" key="3">
    <citation type="submission" date="2025-09" db="UniProtKB">
        <authorList>
            <consortium name="Ensembl"/>
        </authorList>
    </citation>
    <scope>IDENTIFICATION</scope>
</reference>
<reference evidence="4" key="1">
    <citation type="submission" date="2021-06" db="EMBL/GenBank/DDBJ databases">
        <authorList>
            <consortium name="Wellcome Sanger Institute Data Sharing"/>
        </authorList>
    </citation>
    <scope>NUCLEOTIDE SEQUENCE [LARGE SCALE GENOMIC DNA]</scope>
</reference>
<feature type="domain" description="SRR1-like" evidence="3">
    <location>
        <begin position="134"/>
        <end position="290"/>
    </location>
</feature>
<dbReference type="GO" id="GO:0005737">
    <property type="term" value="C:cytoplasm"/>
    <property type="evidence" value="ECO:0007669"/>
    <property type="project" value="TreeGrafter"/>
</dbReference>
<feature type="compositionally biased region" description="Basic residues" evidence="2">
    <location>
        <begin position="12"/>
        <end position="21"/>
    </location>
</feature>
<dbReference type="Proteomes" id="UP000694620">
    <property type="component" value="Chromosome 18"/>
</dbReference>
<dbReference type="PANTHER" id="PTHR28626:SF3">
    <property type="entry name" value="SRR1-LIKE PROTEIN"/>
    <property type="match status" value="1"/>
</dbReference>
<keyword evidence="5" id="KW-1185">Reference proteome</keyword>
<reference evidence="4" key="2">
    <citation type="submission" date="2025-08" db="UniProtKB">
        <authorList>
            <consortium name="Ensembl"/>
        </authorList>
    </citation>
    <scope>IDENTIFICATION</scope>
</reference>
<evidence type="ECO:0000313" key="4">
    <source>
        <dbReference type="Ensembl" id="ENSECRP00000029476.1"/>
    </source>
</evidence>
<sequence length="317" mass="35787">MSVSTGEWQTVQKKKRAKLRNPRPPPCQSICLQEGATDVLKVQRKIMEAMDELRMDPFWEAFKGLTLSCLSKSFASRTHPCPVPSDILGSALTSGGEKEASGLLDHKGSAEDRKIGEKSGASGFFAVIRSLELDCVCYGLGSFSSSHSSLYQLALLLLILDLLQIPTQRCFIYDPMFSPEDISILEGYRMNVLPENEEGKRLATRPTLFYLMHCGKALYNNLLWRNWSASSLSNMAVIGNSFQGIKERLPSRILMRDYKCIFDILSVVDEALVSVTPRYQEVFNDTAFHWFPLERLQSLPQDLWDSQLQPDYEDLLA</sequence>
<dbReference type="Pfam" id="PF07985">
    <property type="entry name" value="SRR1"/>
    <property type="match status" value="1"/>
</dbReference>
<dbReference type="Ensembl" id="ENSECRT00000030101.1">
    <property type="protein sequence ID" value="ENSECRP00000029476.1"/>
    <property type="gene ID" value="ENSECRG00000019991.1"/>
</dbReference>
<dbReference type="InterPro" id="IPR040044">
    <property type="entry name" value="SRR1L"/>
</dbReference>
<proteinExistence type="inferred from homology"/>
<organism evidence="4 5">
    <name type="scientific">Erpetoichthys calabaricus</name>
    <name type="common">Rope fish</name>
    <name type="synonym">Calamoichthys calabaricus</name>
    <dbReference type="NCBI Taxonomy" id="27687"/>
    <lineage>
        <taxon>Eukaryota</taxon>
        <taxon>Metazoa</taxon>
        <taxon>Chordata</taxon>
        <taxon>Craniata</taxon>
        <taxon>Vertebrata</taxon>
        <taxon>Euteleostomi</taxon>
        <taxon>Actinopterygii</taxon>
        <taxon>Polypteriformes</taxon>
        <taxon>Polypteridae</taxon>
        <taxon>Erpetoichthys</taxon>
    </lineage>
</organism>
<dbReference type="GO" id="GO:0005634">
    <property type="term" value="C:nucleus"/>
    <property type="evidence" value="ECO:0007669"/>
    <property type="project" value="TreeGrafter"/>
</dbReference>
<protein>
    <submittedName>
        <fullName evidence="4">SRR1 domain containing</fullName>
    </submittedName>
</protein>
<feature type="compositionally biased region" description="Polar residues" evidence="2">
    <location>
        <begin position="1"/>
        <end position="11"/>
    </location>
</feature>
<evidence type="ECO:0000313" key="5">
    <source>
        <dbReference type="Proteomes" id="UP000694620"/>
    </source>
</evidence>
<dbReference type="GeneTree" id="ENSGT00390000003948"/>
<accession>A0A8C4TA99</accession>
<evidence type="ECO:0000256" key="1">
    <source>
        <dbReference type="ARBA" id="ARBA00009856"/>
    </source>
</evidence>